<dbReference type="AlphaFoldDB" id="A0A561DVF5"/>
<dbReference type="Pfam" id="PF13191">
    <property type="entry name" value="AAA_16"/>
    <property type="match status" value="1"/>
</dbReference>
<evidence type="ECO:0000259" key="1">
    <source>
        <dbReference type="Pfam" id="PF13191"/>
    </source>
</evidence>
<accession>A0A561DVF5</accession>
<dbReference type="InterPro" id="IPR041664">
    <property type="entry name" value="AAA_16"/>
</dbReference>
<organism evidence="2 3">
    <name type="scientific">Rudaeicoccus suwonensis</name>
    <dbReference type="NCBI Taxonomy" id="657409"/>
    <lineage>
        <taxon>Bacteria</taxon>
        <taxon>Bacillati</taxon>
        <taxon>Actinomycetota</taxon>
        <taxon>Actinomycetes</taxon>
        <taxon>Micrococcales</taxon>
        <taxon>Dermacoccaceae</taxon>
        <taxon>Rudaeicoccus</taxon>
    </lineage>
</organism>
<feature type="domain" description="Orc1-like AAA ATPase" evidence="1">
    <location>
        <begin position="16"/>
        <end position="192"/>
    </location>
</feature>
<dbReference type="Gene3D" id="3.40.50.300">
    <property type="entry name" value="P-loop containing nucleotide triphosphate hydrolases"/>
    <property type="match status" value="1"/>
</dbReference>
<sequence length="433" mass="45942">MVQPSPYTPGAIAPEVPGRDRQLADFDERLDYLTVLHRLVPRIRIDHAPRGVGKTSLLRQVQRHAHARNAATIWVVAGQTTSLVPAIASAADRIAGDWSPVARSRLRAAVDRLEVKVSGGVPGVASAQVTLRPAEASDPVGLGRDATREFEDVLIAVTRAAVAQGHTGVVVFIDEIQVADSASLETISYAWQNFQAEQVDLPVALFATGLPSSVRRINSAVSNAERFAYRRLTDLDPDAAAVALAAPATKLGVSWAADALEDAVAMAGGYPHLLQLIGEHAWRCAGLPDPGAVITASHVREAMQAVHDDVRELYEARLSRIDRDGDLSFVSAMASHGDGPVARSAIAATLGVPSSSLGPPRDRMLGAGIITESGHGKVQFAIPGFAAYIRERLDLPDLAADPQSPRLDDRAGAAAVSSLRQTVEMLNQETPDP</sequence>
<dbReference type="SUPFAM" id="SSF52540">
    <property type="entry name" value="P-loop containing nucleoside triphosphate hydrolases"/>
    <property type="match status" value="1"/>
</dbReference>
<evidence type="ECO:0000313" key="3">
    <source>
        <dbReference type="Proteomes" id="UP000318297"/>
    </source>
</evidence>
<reference evidence="2 3" key="1">
    <citation type="submission" date="2019-06" db="EMBL/GenBank/DDBJ databases">
        <title>Sequencing the genomes of 1000 actinobacteria strains.</title>
        <authorList>
            <person name="Klenk H.-P."/>
        </authorList>
    </citation>
    <scope>NUCLEOTIDE SEQUENCE [LARGE SCALE GENOMIC DNA]</scope>
    <source>
        <strain evidence="2 3">DSM 19560</strain>
    </source>
</reference>
<dbReference type="InterPro" id="IPR027417">
    <property type="entry name" value="P-loop_NTPase"/>
</dbReference>
<proteinExistence type="predicted"/>
<dbReference type="PANTHER" id="PTHR34301:SF8">
    <property type="entry name" value="ATPASE DOMAIN-CONTAINING PROTEIN"/>
    <property type="match status" value="1"/>
</dbReference>
<gene>
    <name evidence="2" type="ORF">BKA23_3359</name>
</gene>
<keyword evidence="3" id="KW-1185">Reference proteome</keyword>
<name>A0A561DVF5_9MICO</name>
<comment type="caution">
    <text evidence="2">The sequence shown here is derived from an EMBL/GenBank/DDBJ whole genome shotgun (WGS) entry which is preliminary data.</text>
</comment>
<dbReference type="Proteomes" id="UP000318297">
    <property type="component" value="Unassembled WGS sequence"/>
</dbReference>
<dbReference type="RefSeq" id="WP_145230562.1">
    <property type="nucleotide sequence ID" value="NZ_VIVQ01000005.1"/>
</dbReference>
<dbReference type="PANTHER" id="PTHR34301">
    <property type="entry name" value="DNA-BINDING PROTEIN-RELATED"/>
    <property type="match status" value="1"/>
</dbReference>
<evidence type="ECO:0000313" key="2">
    <source>
        <dbReference type="EMBL" id="TWE07346.1"/>
    </source>
</evidence>
<protein>
    <submittedName>
        <fullName evidence="2">AAA ATPase-like protein</fullName>
    </submittedName>
</protein>
<dbReference type="EMBL" id="VIVQ01000005">
    <property type="protein sequence ID" value="TWE07346.1"/>
    <property type="molecule type" value="Genomic_DNA"/>
</dbReference>
<dbReference type="OrthoDB" id="2020141at2"/>